<comment type="caution">
    <text evidence="1">The sequence shown here is derived from an EMBL/GenBank/DDBJ whole genome shotgun (WGS) entry which is preliminary data.</text>
</comment>
<proteinExistence type="predicted"/>
<organism evidence="1 2">
    <name type="scientific">Entomophthora muscae</name>
    <dbReference type="NCBI Taxonomy" id="34485"/>
    <lineage>
        <taxon>Eukaryota</taxon>
        <taxon>Fungi</taxon>
        <taxon>Fungi incertae sedis</taxon>
        <taxon>Zoopagomycota</taxon>
        <taxon>Entomophthoromycotina</taxon>
        <taxon>Entomophthoromycetes</taxon>
        <taxon>Entomophthorales</taxon>
        <taxon>Entomophthoraceae</taxon>
        <taxon>Entomophthora</taxon>
    </lineage>
</organism>
<evidence type="ECO:0000313" key="2">
    <source>
        <dbReference type="Proteomes" id="UP001165960"/>
    </source>
</evidence>
<keyword evidence="2" id="KW-1185">Reference proteome</keyword>
<protein>
    <submittedName>
        <fullName evidence="1">Uncharacterized protein</fullName>
    </submittedName>
</protein>
<dbReference type="Proteomes" id="UP001165960">
    <property type="component" value="Unassembled WGS sequence"/>
</dbReference>
<gene>
    <name evidence="1" type="ORF">DSO57_1011913</name>
</gene>
<name>A0ACC2SJ87_9FUNG</name>
<sequence>MKEERKQSKMVNYLYNYNIIPGDQGFEVKQHPMKPFHYKKEGPKQTNRWWQNLVLGSGNLTVALYPYLMQNLDSGVRIGYPTITSSATNVISHFVPNWEVDFGKGTLEKSVVADDDLSCTLRLENVGTMPLVRGSPYVTMEVNDVRPTFKTIHAILNKKQNSDRQTVVKLNNGQVWAFFTSAPAKWTHSQEEMHLDSLYTGTIRVALVQEPIAHNLNILDTHSTAYPISGHVTYNFPSPNKALIHFNFKTKGNGDLLMFTLPHQQDVLVEPHRVDLKGYNNLKGPLSAVKGSHWTIKEELTDIKWSSPNKINRDFILKIKEAVRQEHDSHIDAAITGVYSFGKVVARFARMALIADELGETSSRDKHISSIKAAIEPWLTGKNTDALVYDKTWGGLITTDSLRDYKADFGNAMYNDHHFHYGYFLYAAAVVGKYDPAWLEKWKKPLILLVRDFASPDQNDKYFPRFRQKDFYDGHSWASGIYEFYDNRNQESTSESVNGYYGMYLMGITLNDPDMVKLANLLLMTEIRSAKTYWHMYSGHSVYPKDFSKQKTVGIVWGTKVVSATWFGPKDEYIHGIQLLPFTPISHLLLDKPWMEEAYPVMASSLNRSQSHIPGGWYTYIHMARAIIHPKVSYAGFESSPRKMDDGNTLTNTLYWFATQKSE</sequence>
<accession>A0ACC2SJ87</accession>
<dbReference type="EMBL" id="QTSX02005012">
    <property type="protein sequence ID" value="KAJ9062339.1"/>
    <property type="molecule type" value="Genomic_DNA"/>
</dbReference>
<reference evidence="1" key="1">
    <citation type="submission" date="2022-04" db="EMBL/GenBank/DDBJ databases">
        <title>Genome of the entomopathogenic fungus Entomophthora muscae.</title>
        <authorList>
            <person name="Elya C."/>
            <person name="Lovett B.R."/>
            <person name="Lee E."/>
            <person name="Macias A.M."/>
            <person name="Hajek A.E."/>
            <person name="De Bivort B.L."/>
            <person name="Kasson M.T."/>
            <person name="De Fine Licht H.H."/>
            <person name="Stajich J.E."/>
        </authorList>
    </citation>
    <scope>NUCLEOTIDE SEQUENCE</scope>
    <source>
        <strain evidence="1">Berkeley</strain>
    </source>
</reference>
<evidence type="ECO:0000313" key="1">
    <source>
        <dbReference type="EMBL" id="KAJ9062339.1"/>
    </source>
</evidence>